<dbReference type="PANTHER" id="PTHR32004:SF1">
    <property type="entry name" value="TRNA LIGASE"/>
    <property type="match status" value="1"/>
</dbReference>
<feature type="domain" description="T4 RNA ligase 1-like N-terminal" evidence="3">
    <location>
        <begin position="79"/>
        <end position="318"/>
    </location>
</feature>
<dbReference type="Proteomes" id="UP000398389">
    <property type="component" value="Unassembled WGS sequence"/>
</dbReference>
<dbReference type="OrthoDB" id="276239at2759"/>
<feature type="domain" description="tRNA ligase phosphodiesterase" evidence="1">
    <location>
        <begin position="584"/>
        <end position="661"/>
    </location>
</feature>
<dbReference type="Gene3D" id="3.40.50.300">
    <property type="entry name" value="P-loop containing nucleotide triphosphate hydrolases"/>
    <property type="match status" value="1"/>
</dbReference>
<evidence type="ECO:0000313" key="5">
    <source>
        <dbReference type="Proteomes" id="UP000398389"/>
    </source>
</evidence>
<evidence type="ECO:0008006" key="6">
    <source>
        <dbReference type="Google" id="ProtNLM"/>
    </source>
</evidence>
<dbReference type="GO" id="GO:0005634">
    <property type="term" value="C:nucleus"/>
    <property type="evidence" value="ECO:0007669"/>
    <property type="project" value="TreeGrafter"/>
</dbReference>
<evidence type="ECO:0000259" key="3">
    <source>
        <dbReference type="Pfam" id="PF09511"/>
    </source>
</evidence>
<gene>
    <name evidence="4" type="ORF">SAPINGB_P000295</name>
</gene>
<evidence type="ECO:0000259" key="1">
    <source>
        <dbReference type="Pfam" id="PF08302"/>
    </source>
</evidence>
<accession>A0A5E8AYP4</accession>
<dbReference type="InterPro" id="IPR027417">
    <property type="entry name" value="P-loop_NTPase"/>
</dbReference>
<dbReference type="PANTHER" id="PTHR32004">
    <property type="entry name" value="TRNA LIGASE"/>
    <property type="match status" value="1"/>
</dbReference>
<dbReference type="GO" id="GO:0005524">
    <property type="term" value="F:ATP binding"/>
    <property type="evidence" value="ECO:0007669"/>
    <property type="project" value="InterPro"/>
</dbReference>
<reference evidence="4 5" key="1">
    <citation type="submission" date="2019-09" db="EMBL/GenBank/DDBJ databases">
        <authorList>
            <person name="Brejova B."/>
        </authorList>
    </citation>
    <scope>NUCLEOTIDE SEQUENCE [LARGE SCALE GENOMIC DNA]</scope>
</reference>
<feature type="domain" description="tRNA ligase kinase" evidence="2">
    <location>
        <begin position="413"/>
        <end position="579"/>
    </location>
</feature>
<dbReference type="InterPro" id="IPR019039">
    <property type="entry name" value="T4-Rnl1-like_N"/>
</dbReference>
<dbReference type="GO" id="GO:0006388">
    <property type="term" value="P:tRNA splicing, via endonucleolytic cleavage and ligation"/>
    <property type="evidence" value="ECO:0007669"/>
    <property type="project" value="InterPro"/>
</dbReference>
<dbReference type="InterPro" id="IPR015965">
    <property type="entry name" value="tRNA_lig_PDEase"/>
</dbReference>
<dbReference type="Pfam" id="PF08302">
    <property type="entry name" value="tRNA_lig_CPD"/>
    <property type="match status" value="2"/>
</dbReference>
<feature type="domain" description="tRNA ligase phosphodiesterase" evidence="1">
    <location>
        <begin position="696"/>
        <end position="865"/>
    </location>
</feature>
<dbReference type="Pfam" id="PF08303">
    <property type="entry name" value="tRNA_lig_kinase"/>
    <property type="match status" value="1"/>
</dbReference>
<dbReference type="EMBL" id="CABVLU010000001">
    <property type="protein sequence ID" value="VVT44086.1"/>
    <property type="molecule type" value="Genomic_DNA"/>
</dbReference>
<name>A0A5E8AYP4_9ASCO</name>
<dbReference type="AlphaFoldDB" id="A0A5E8AYP4"/>
<organism evidence="4 5">
    <name type="scientific">Magnusiomyces paraingens</name>
    <dbReference type="NCBI Taxonomy" id="2606893"/>
    <lineage>
        <taxon>Eukaryota</taxon>
        <taxon>Fungi</taxon>
        <taxon>Dikarya</taxon>
        <taxon>Ascomycota</taxon>
        <taxon>Saccharomycotina</taxon>
        <taxon>Dipodascomycetes</taxon>
        <taxon>Dipodascales</taxon>
        <taxon>Dipodascaceae</taxon>
        <taxon>Magnusiomyces</taxon>
    </lineage>
</organism>
<dbReference type="GeneID" id="43579119"/>
<dbReference type="RefSeq" id="XP_031850910.1">
    <property type="nucleotide sequence ID" value="XM_031995019.1"/>
</dbReference>
<proteinExistence type="predicted"/>
<sequence>MPSKVHIFELPFDVITPTDIGRPESQLFSDLYKAAAQDSKRGKARRREFPLWTNPSLSIAGWRFNEWDYDNEKITLPSNARGLFSFIEPGSPQHESIVIRGYNKFFNLNELSFLNWDWIKSSTKGPYEVTSKENGCIIFISGLADGTLIVTSKQSTGPREDSPDERNHSFVGQKWVRKHLASKNIKETDFAKLLHQLNVTAIGELCDDTFEEHVLAYPPDHAGIYLHGLNLNIDKFTTYPFSAVESFAKQFGFIPTPYLTINTADELQTFLETCAETGCWNNKEVEGFVIRTKAQLDELHPEIYSDYFFKYKFEEPYLMYRQWREVTRAYLGGKARFEIRINKHIYYTKKYLDFVIPLLSNDEALRDSYLNNHNIIKVRQMFLDNIGMTGSAMVHEDEEMNQNICQTLKPKYILVPVSTIGCGKTTVAVALRKLFPTWGHVQNDDIVKRPKPTHFAKMCMEAVRYSSNVVIADRNNHQRRERAQIFTDMNNFKNMGTRNVFVCLNFRGNYSQGSENKDLWDLTSKRVFNRGDNHQSISAASDDKNKVMMIMKGFINRFEPVEPFTEPDSNFDLVIDLETSGTDSSRINLEKIVKTLHEKYPDIVPELPTAAQLDDAFNYSLTYIPDKVGIFDQNRANVDQKKMEKKKKKPRYFAINIVPPNTSSTLTTPPKSLETAMGQLSLEKAPANSPETTVEQNMIHLINRLFEVNPDADQTVWKLLQKNNRVQTEFHVTLVHKTQGGPGSTDESAKKYFEALKTVLDTVLEEKKDKETSASKNPTTDANGFTVVTKKTIAPPFIELGSLTADVALKNLYWTPNLMGIEVNIISKNAEKDDTPHIYTLNTHAHITIGTSSTSVAAVEAGKALNNPDDSLVKLPWNIEPRELTNQAVVAYF</sequence>
<keyword evidence="5" id="KW-1185">Reference proteome</keyword>
<dbReference type="GO" id="GO:0003972">
    <property type="term" value="F:RNA ligase (ATP) activity"/>
    <property type="evidence" value="ECO:0007669"/>
    <property type="project" value="InterPro"/>
</dbReference>
<dbReference type="InterPro" id="IPR015966">
    <property type="entry name" value="tRNA_lig_kin_fungi"/>
</dbReference>
<dbReference type="Pfam" id="PF09511">
    <property type="entry name" value="RNA_lig_T4_1"/>
    <property type="match status" value="1"/>
</dbReference>
<evidence type="ECO:0000313" key="4">
    <source>
        <dbReference type="EMBL" id="VVT44086.1"/>
    </source>
</evidence>
<evidence type="ECO:0000259" key="2">
    <source>
        <dbReference type="Pfam" id="PF08303"/>
    </source>
</evidence>
<protein>
    <recommendedName>
        <fullName evidence="6">tRNA ligase</fullName>
    </recommendedName>
</protein>